<comment type="caution">
    <text evidence="9">The sequence shown here is derived from an EMBL/GenBank/DDBJ whole genome shotgun (WGS) entry which is preliminary data.</text>
</comment>
<dbReference type="InterPro" id="IPR000515">
    <property type="entry name" value="MetI-like"/>
</dbReference>
<dbReference type="EMBL" id="DVIT01000056">
    <property type="protein sequence ID" value="HIS48469.1"/>
    <property type="molecule type" value="Genomic_DNA"/>
</dbReference>
<evidence type="ECO:0000256" key="2">
    <source>
        <dbReference type="ARBA" id="ARBA00022448"/>
    </source>
</evidence>
<keyword evidence="4 7" id="KW-0812">Transmembrane</keyword>
<dbReference type="PANTHER" id="PTHR30193">
    <property type="entry name" value="ABC TRANSPORTER PERMEASE PROTEIN"/>
    <property type="match status" value="1"/>
</dbReference>
<feature type="transmembrane region" description="Helical" evidence="7">
    <location>
        <begin position="280"/>
        <end position="301"/>
    </location>
</feature>
<reference evidence="9" key="2">
    <citation type="journal article" date="2021" name="PeerJ">
        <title>Extensive microbial diversity within the chicken gut microbiome revealed by metagenomics and culture.</title>
        <authorList>
            <person name="Gilroy R."/>
            <person name="Ravi A."/>
            <person name="Getino M."/>
            <person name="Pursley I."/>
            <person name="Horton D.L."/>
            <person name="Alikhan N.F."/>
            <person name="Baker D."/>
            <person name="Gharbi K."/>
            <person name="Hall N."/>
            <person name="Watson M."/>
            <person name="Adriaenssens E.M."/>
            <person name="Foster-Nyarko E."/>
            <person name="Jarju S."/>
            <person name="Secka A."/>
            <person name="Antonio M."/>
            <person name="Oren A."/>
            <person name="Chaudhuri R.R."/>
            <person name="La Ragione R."/>
            <person name="Hildebrand F."/>
            <person name="Pallen M.J."/>
        </authorList>
    </citation>
    <scope>NUCLEOTIDE SEQUENCE</scope>
    <source>
        <strain evidence="9">CHK178-757</strain>
    </source>
</reference>
<feature type="transmembrane region" description="Helical" evidence="7">
    <location>
        <begin position="21"/>
        <end position="47"/>
    </location>
</feature>
<proteinExistence type="inferred from homology"/>
<keyword evidence="6 7" id="KW-0472">Membrane</keyword>
<dbReference type="Gene3D" id="1.10.3720.10">
    <property type="entry name" value="MetI-like"/>
    <property type="match status" value="1"/>
</dbReference>
<feature type="transmembrane region" description="Helical" evidence="7">
    <location>
        <begin position="120"/>
        <end position="141"/>
    </location>
</feature>
<accession>A0A9D1F6N3</accession>
<keyword evidence="3" id="KW-1003">Cell membrane</keyword>
<gene>
    <name evidence="9" type="ORF">IAB46_13130</name>
</gene>
<dbReference type="AlphaFoldDB" id="A0A9D1F6N3"/>
<dbReference type="GO" id="GO:0005886">
    <property type="term" value="C:plasma membrane"/>
    <property type="evidence" value="ECO:0007669"/>
    <property type="project" value="UniProtKB-SubCell"/>
</dbReference>
<evidence type="ECO:0000256" key="1">
    <source>
        <dbReference type="ARBA" id="ARBA00004651"/>
    </source>
</evidence>
<dbReference type="PANTHER" id="PTHR30193:SF44">
    <property type="entry name" value="LACTOSE TRANSPORT SYSTEM PERMEASE PROTEIN LACF"/>
    <property type="match status" value="1"/>
</dbReference>
<evidence type="ECO:0000256" key="3">
    <source>
        <dbReference type="ARBA" id="ARBA00022475"/>
    </source>
</evidence>
<name>A0A9D1F6N3_9FIRM</name>
<sequence length="311" mass="34780">MKTKSKKEKLTWARFKSFIPLYLMLLPGVVYFFINNYMPMSGIIVAFKKYSKRKGIFGSDWCGLDNFEYLFKNDAAIIIRNTLLYNVVFIILGMVVGVALAILITDVYSKRGKKIYQSAILLPFLISIVIVSYIVFAFLSVENGMINNGLLKPLGIEPVGWYSEPKYWPFILTFVNLWKGCGYGTLIYIAGITGIDPSFYEAARLDGASRWQQIAKITIPCLVPSLITMTMLSLGRIFCSDFGLFYQVPQNSGALFDVTQTIDTYVYRALMAAGGIGRSAAAGFFQSVVGFILVVSANGLVRRISRENAMF</sequence>
<evidence type="ECO:0000313" key="10">
    <source>
        <dbReference type="Proteomes" id="UP000823927"/>
    </source>
</evidence>
<dbReference type="InterPro" id="IPR035906">
    <property type="entry name" value="MetI-like_sf"/>
</dbReference>
<evidence type="ECO:0000256" key="7">
    <source>
        <dbReference type="RuleBase" id="RU363032"/>
    </source>
</evidence>
<comment type="similarity">
    <text evidence="7">Belongs to the binding-protein-dependent transport system permease family.</text>
</comment>
<dbReference type="Proteomes" id="UP000823927">
    <property type="component" value="Unassembled WGS sequence"/>
</dbReference>
<feature type="transmembrane region" description="Helical" evidence="7">
    <location>
        <begin position="214"/>
        <end position="238"/>
    </location>
</feature>
<evidence type="ECO:0000256" key="5">
    <source>
        <dbReference type="ARBA" id="ARBA00022989"/>
    </source>
</evidence>
<dbReference type="CDD" id="cd06261">
    <property type="entry name" value="TM_PBP2"/>
    <property type="match status" value="1"/>
</dbReference>
<feature type="transmembrane region" description="Helical" evidence="7">
    <location>
        <begin position="83"/>
        <end position="108"/>
    </location>
</feature>
<dbReference type="SUPFAM" id="SSF161098">
    <property type="entry name" value="MetI-like"/>
    <property type="match status" value="1"/>
</dbReference>
<feature type="transmembrane region" description="Helical" evidence="7">
    <location>
        <begin position="167"/>
        <end position="193"/>
    </location>
</feature>
<evidence type="ECO:0000256" key="6">
    <source>
        <dbReference type="ARBA" id="ARBA00023136"/>
    </source>
</evidence>
<feature type="domain" description="ABC transmembrane type-1" evidence="8">
    <location>
        <begin position="79"/>
        <end position="297"/>
    </location>
</feature>
<dbReference type="PROSITE" id="PS50928">
    <property type="entry name" value="ABC_TM1"/>
    <property type="match status" value="1"/>
</dbReference>
<evidence type="ECO:0000256" key="4">
    <source>
        <dbReference type="ARBA" id="ARBA00022692"/>
    </source>
</evidence>
<comment type="subcellular location">
    <subcellularLocation>
        <location evidence="1 7">Cell membrane</location>
        <topology evidence="1 7">Multi-pass membrane protein</topology>
    </subcellularLocation>
</comment>
<protein>
    <submittedName>
        <fullName evidence="9">Sugar ABC transporter permease</fullName>
    </submittedName>
</protein>
<keyword evidence="5 7" id="KW-1133">Transmembrane helix</keyword>
<evidence type="ECO:0000259" key="8">
    <source>
        <dbReference type="PROSITE" id="PS50928"/>
    </source>
</evidence>
<dbReference type="Pfam" id="PF00528">
    <property type="entry name" value="BPD_transp_1"/>
    <property type="match status" value="1"/>
</dbReference>
<reference evidence="9" key="1">
    <citation type="submission" date="2020-10" db="EMBL/GenBank/DDBJ databases">
        <authorList>
            <person name="Gilroy R."/>
        </authorList>
    </citation>
    <scope>NUCLEOTIDE SEQUENCE</scope>
    <source>
        <strain evidence="9">CHK178-757</strain>
    </source>
</reference>
<organism evidence="9 10">
    <name type="scientific">Candidatus Scybalocola faecigallinarum</name>
    <dbReference type="NCBI Taxonomy" id="2840941"/>
    <lineage>
        <taxon>Bacteria</taxon>
        <taxon>Bacillati</taxon>
        <taxon>Bacillota</taxon>
        <taxon>Clostridia</taxon>
        <taxon>Lachnospirales</taxon>
        <taxon>Lachnospiraceae</taxon>
        <taxon>Lachnospiraceae incertae sedis</taxon>
        <taxon>Candidatus Scybalocola (ex Gilroy et al. 2021)</taxon>
    </lineage>
</organism>
<dbReference type="InterPro" id="IPR051393">
    <property type="entry name" value="ABC_transporter_permease"/>
</dbReference>
<evidence type="ECO:0000313" key="9">
    <source>
        <dbReference type="EMBL" id="HIS48469.1"/>
    </source>
</evidence>
<keyword evidence="2 7" id="KW-0813">Transport</keyword>
<dbReference type="GO" id="GO:0055085">
    <property type="term" value="P:transmembrane transport"/>
    <property type="evidence" value="ECO:0007669"/>
    <property type="project" value="InterPro"/>
</dbReference>